<evidence type="ECO:0000313" key="1">
    <source>
        <dbReference type="Proteomes" id="UP000036681"/>
    </source>
</evidence>
<accession>A0A0M3IX12</accession>
<protein>
    <submittedName>
        <fullName evidence="2">Uncharacterized protein</fullName>
    </submittedName>
</protein>
<organism evidence="1 2">
    <name type="scientific">Ascaris lumbricoides</name>
    <name type="common">Giant roundworm</name>
    <dbReference type="NCBI Taxonomy" id="6252"/>
    <lineage>
        <taxon>Eukaryota</taxon>
        <taxon>Metazoa</taxon>
        <taxon>Ecdysozoa</taxon>
        <taxon>Nematoda</taxon>
        <taxon>Chromadorea</taxon>
        <taxon>Rhabditida</taxon>
        <taxon>Spirurina</taxon>
        <taxon>Ascaridomorpha</taxon>
        <taxon>Ascaridoidea</taxon>
        <taxon>Ascarididae</taxon>
        <taxon>Ascaris</taxon>
    </lineage>
</organism>
<dbReference type="AlphaFoldDB" id="A0A0M3IX12"/>
<sequence>MDKSLPRLWIRVELKMFMAGGQKHNVCKDYKRFSVASSLRRIALEYHNGVEVQRKFSPIESKELSPPINLNDSQQRMERNIARKSRITDSFFDAKERLEETFAERRALLQQQKLIPPVAGAHPDQTVIVLSDTFVNTPIGIEVSRDRKRCRISPRS</sequence>
<dbReference type="Proteomes" id="UP000036681">
    <property type="component" value="Unplaced"/>
</dbReference>
<reference evidence="2" key="1">
    <citation type="submission" date="2017-02" db="UniProtKB">
        <authorList>
            <consortium name="WormBaseParasite"/>
        </authorList>
    </citation>
    <scope>IDENTIFICATION</scope>
</reference>
<keyword evidence="1" id="KW-1185">Reference proteome</keyword>
<evidence type="ECO:0000313" key="2">
    <source>
        <dbReference type="WBParaSite" id="ALUE_0002329001-mRNA-1"/>
    </source>
</evidence>
<name>A0A0M3IX12_ASCLU</name>
<proteinExistence type="predicted"/>
<dbReference type="WBParaSite" id="ALUE_0002329001-mRNA-1">
    <property type="protein sequence ID" value="ALUE_0002329001-mRNA-1"/>
    <property type="gene ID" value="ALUE_0002329001"/>
</dbReference>